<dbReference type="InterPro" id="IPR004821">
    <property type="entry name" value="Cyt_trans-like"/>
</dbReference>
<dbReference type="EMBL" id="CAMXCT020001584">
    <property type="protein sequence ID" value="CAL1144740.1"/>
    <property type="molecule type" value="Genomic_DNA"/>
</dbReference>
<evidence type="ECO:0000259" key="9">
    <source>
        <dbReference type="Pfam" id="PF04893"/>
    </source>
</evidence>
<keyword evidence="4 7" id="KW-1133">Transmembrane helix</keyword>
<evidence type="ECO:0000313" key="12">
    <source>
        <dbReference type="EMBL" id="CAL4778677.1"/>
    </source>
</evidence>
<comment type="caution">
    <text evidence="10">The sequence shown here is derived from an EMBL/GenBank/DDBJ whole genome shotgun (WGS) entry which is preliminary data.</text>
</comment>
<evidence type="ECO:0000256" key="1">
    <source>
        <dbReference type="ARBA" id="ARBA00004141"/>
    </source>
</evidence>
<dbReference type="GO" id="GO:0048280">
    <property type="term" value="P:vesicle fusion with Golgi apparatus"/>
    <property type="evidence" value="ECO:0007669"/>
    <property type="project" value="TreeGrafter"/>
</dbReference>
<reference evidence="10" key="1">
    <citation type="submission" date="2022-10" db="EMBL/GenBank/DDBJ databases">
        <authorList>
            <person name="Chen Y."/>
            <person name="Dougan E. K."/>
            <person name="Chan C."/>
            <person name="Rhodes N."/>
            <person name="Thang M."/>
        </authorList>
    </citation>
    <scope>NUCLEOTIDE SEQUENCE</scope>
</reference>
<feature type="region of interest" description="Disordered" evidence="6">
    <location>
        <begin position="337"/>
        <end position="361"/>
    </location>
</feature>
<dbReference type="PANTHER" id="PTHR21236:SF2">
    <property type="entry name" value="PROTEIN YIPF"/>
    <property type="match status" value="1"/>
</dbReference>
<comment type="similarity">
    <text evidence="2">Belongs to the YIP1 family.</text>
</comment>
<gene>
    <name evidence="10" type="ORF">C1SCF055_LOCUS18282</name>
</gene>
<dbReference type="InterPro" id="IPR006977">
    <property type="entry name" value="Yip1_dom"/>
</dbReference>
<dbReference type="Pfam" id="PF01467">
    <property type="entry name" value="CTP_transf_like"/>
    <property type="match status" value="1"/>
</dbReference>
<feature type="region of interest" description="Disordered" evidence="6">
    <location>
        <begin position="1"/>
        <end position="66"/>
    </location>
</feature>
<keyword evidence="3 7" id="KW-0812">Transmembrane</keyword>
<feature type="transmembrane region" description="Helical" evidence="7">
    <location>
        <begin position="574"/>
        <end position="591"/>
    </location>
</feature>
<dbReference type="GO" id="GO:0016020">
    <property type="term" value="C:membrane"/>
    <property type="evidence" value="ECO:0007669"/>
    <property type="project" value="UniProtKB-SubCell"/>
</dbReference>
<organism evidence="10">
    <name type="scientific">Cladocopium goreaui</name>
    <dbReference type="NCBI Taxonomy" id="2562237"/>
    <lineage>
        <taxon>Eukaryota</taxon>
        <taxon>Sar</taxon>
        <taxon>Alveolata</taxon>
        <taxon>Dinophyceae</taxon>
        <taxon>Suessiales</taxon>
        <taxon>Symbiodiniaceae</taxon>
        <taxon>Cladocopium</taxon>
    </lineage>
</organism>
<dbReference type="AlphaFoldDB" id="A0A9P1CGV8"/>
<dbReference type="Proteomes" id="UP001152797">
    <property type="component" value="Unassembled WGS sequence"/>
</dbReference>
<evidence type="ECO:0000313" key="10">
    <source>
        <dbReference type="EMBL" id="CAI3991365.1"/>
    </source>
</evidence>
<dbReference type="GO" id="GO:0005802">
    <property type="term" value="C:trans-Golgi network"/>
    <property type="evidence" value="ECO:0007669"/>
    <property type="project" value="TreeGrafter"/>
</dbReference>
<keyword evidence="5 7" id="KW-0472">Membrane</keyword>
<feature type="transmembrane region" description="Helical" evidence="7">
    <location>
        <begin position="485"/>
        <end position="504"/>
    </location>
</feature>
<name>A0A9P1CGV8_9DINO</name>
<feature type="compositionally biased region" description="Gly residues" evidence="6">
    <location>
        <begin position="392"/>
        <end position="402"/>
    </location>
</feature>
<keyword evidence="13" id="KW-1185">Reference proteome</keyword>
<dbReference type="PANTHER" id="PTHR21236">
    <property type="entry name" value="GOLGI MEMBRANE PROTEIN YIP1"/>
    <property type="match status" value="1"/>
</dbReference>
<protein>
    <submittedName>
        <fullName evidence="12">Protein YIPF5</fullName>
    </submittedName>
</protein>
<evidence type="ECO:0000256" key="3">
    <source>
        <dbReference type="ARBA" id="ARBA00022692"/>
    </source>
</evidence>
<sequence length="592" mass="64302">MTPRDDVMIPALPPVMPGTGTNQDVVAEEGSTTTTTFVSTEPLVAETDKVQQPEDESDDEDEYDKSSEDLWPLLKLQRQLEALSKLKPSLQERHLAVLLTTGAMNPLHRGHAQLLHQAVDRLQREGFDVVGAWLSPSHDGYVQPKARKMNTIGFSAQFRLEAARRAVSEDSLLAVGSWEAKKPGRWPDYPEVAMALQRKLRKVEKAWKLTNGLKVFYACGTDHAQTQGLYRGFLTDRGFGVVIVPREGEQANSEEREKSVFVASSIDGEGAGYNSTMIRSALQVKRTSVVTRTLPLEAADFLLRPSNQDYTDFREDFEKFGLVRIPDLQPAPSADGLQFFTPGQAPQASQPGHLGPQPGSMGQMGGQIGGQIGGQMGQMGQMGGQQGSMGGPIAGPIGGPIGGPSQAGSFPPPNYSYDDDVDNEPPLLEELGINVEHILLRMQGVALFKKLDEEILRDADLSGPLMICLTLGLALLLAGKLQFGYVYGLAAGGSFGICCLINVMSQKEGIDLYRTMSILGYGLIPIVFLAIFGIIVSLKSSFGSVMAAICIAWATASSSRFFAIAIHMQDQRWLVAYPVGLVYTFFTLITIF</sequence>
<dbReference type="EMBL" id="CAMXCT030001584">
    <property type="protein sequence ID" value="CAL4778677.1"/>
    <property type="molecule type" value="Genomic_DNA"/>
</dbReference>
<feature type="compositionally biased region" description="Acidic residues" evidence="6">
    <location>
        <begin position="53"/>
        <end position="63"/>
    </location>
</feature>
<evidence type="ECO:0000259" key="8">
    <source>
        <dbReference type="Pfam" id="PF01467"/>
    </source>
</evidence>
<evidence type="ECO:0000256" key="7">
    <source>
        <dbReference type="SAM" id="Phobius"/>
    </source>
</evidence>
<evidence type="ECO:0000256" key="4">
    <source>
        <dbReference type="ARBA" id="ARBA00022989"/>
    </source>
</evidence>
<comment type="subcellular location">
    <subcellularLocation>
        <location evidence="1">Membrane</location>
        <topology evidence="1">Multi-pass membrane protein</topology>
    </subcellularLocation>
</comment>
<evidence type="ECO:0000313" key="13">
    <source>
        <dbReference type="Proteomes" id="UP001152797"/>
    </source>
</evidence>
<feature type="domain" description="Cytidyltransferase-like" evidence="8">
    <location>
        <begin position="99"/>
        <end position="260"/>
    </location>
</feature>
<evidence type="ECO:0000313" key="11">
    <source>
        <dbReference type="EMBL" id="CAL1144740.1"/>
    </source>
</evidence>
<feature type="transmembrane region" description="Helical" evidence="7">
    <location>
        <begin position="516"/>
        <end position="536"/>
    </location>
</feature>
<dbReference type="GO" id="GO:0006888">
    <property type="term" value="P:endoplasmic reticulum to Golgi vesicle-mediated transport"/>
    <property type="evidence" value="ECO:0007669"/>
    <property type="project" value="InterPro"/>
</dbReference>
<dbReference type="EMBL" id="CAMXCT010001584">
    <property type="protein sequence ID" value="CAI3991365.1"/>
    <property type="molecule type" value="Genomic_DNA"/>
</dbReference>
<feature type="transmembrane region" description="Helical" evidence="7">
    <location>
        <begin position="542"/>
        <end position="562"/>
    </location>
</feature>
<reference evidence="11" key="2">
    <citation type="submission" date="2024-04" db="EMBL/GenBank/DDBJ databases">
        <authorList>
            <person name="Chen Y."/>
            <person name="Shah S."/>
            <person name="Dougan E. K."/>
            <person name="Thang M."/>
            <person name="Chan C."/>
        </authorList>
    </citation>
    <scope>NUCLEOTIDE SEQUENCE [LARGE SCALE GENOMIC DNA]</scope>
</reference>
<evidence type="ECO:0000256" key="6">
    <source>
        <dbReference type="SAM" id="MobiDB-lite"/>
    </source>
</evidence>
<evidence type="ECO:0000256" key="2">
    <source>
        <dbReference type="ARBA" id="ARBA00010596"/>
    </source>
</evidence>
<dbReference type="Gene3D" id="3.40.50.620">
    <property type="entry name" value="HUPs"/>
    <property type="match status" value="1"/>
</dbReference>
<evidence type="ECO:0000256" key="5">
    <source>
        <dbReference type="ARBA" id="ARBA00023136"/>
    </source>
</evidence>
<dbReference type="SUPFAM" id="SSF52374">
    <property type="entry name" value="Nucleotidylyl transferase"/>
    <property type="match status" value="1"/>
</dbReference>
<feature type="region of interest" description="Disordered" evidence="6">
    <location>
        <begin position="392"/>
        <end position="414"/>
    </location>
</feature>
<proteinExistence type="inferred from homology"/>
<dbReference type="GO" id="GO:0003824">
    <property type="term" value="F:catalytic activity"/>
    <property type="evidence" value="ECO:0007669"/>
    <property type="project" value="InterPro"/>
</dbReference>
<dbReference type="OrthoDB" id="440385at2759"/>
<accession>A0A9P1CGV8</accession>
<dbReference type="Pfam" id="PF04893">
    <property type="entry name" value="Yip1"/>
    <property type="match status" value="1"/>
</dbReference>
<dbReference type="InterPro" id="IPR045231">
    <property type="entry name" value="Yip1/4-like"/>
</dbReference>
<dbReference type="InterPro" id="IPR014729">
    <property type="entry name" value="Rossmann-like_a/b/a_fold"/>
</dbReference>
<feature type="domain" description="Yip1" evidence="9">
    <location>
        <begin position="453"/>
        <end position="588"/>
    </location>
</feature>